<name>A0A9X3P6G6_9ACTN</name>
<dbReference type="PANTHER" id="PTHR46796">
    <property type="entry name" value="HTH-TYPE TRANSCRIPTIONAL ACTIVATOR RHAS-RELATED"/>
    <property type="match status" value="1"/>
</dbReference>
<dbReference type="InterPro" id="IPR009057">
    <property type="entry name" value="Homeodomain-like_sf"/>
</dbReference>
<accession>A0A9X3P6G6</accession>
<dbReference type="RefSeq" id="WP_270109565.1">
    <property type="nucleotide sequence ID" value="NZ_JAPZVP010000005.1"/>
</dbReference>
<keyword evidence="1" id="KW-0805">Transcription regulation</keyword>
<dbReference type="InterPro" id="IPR050204">
    <property type="entry name" value="AraC_XylS_family_regulators"/>
</dbReference>
<evidence type="ECO:0000259" key="4">
    <source>
        <dbReference type="PROSITE" id="PS01124"/>
    </source>
</evidence>
<organism evidence="5 6">
    <name type="scientific">Glycomyces luteolus</name>
    <dbReference type="NCBI Taxonomy" id="2670330"/>
    <lineage>
        <taxon>Bacteria</taxon>
        <taxon>Bacillati</taxon>
        <taxon>Actinomycetota</taxon>
        <taxon>Actinomycetes</taxon>
        <taxon>Glycomycetales</taxon>
        <taxon>Glycomycetaceae</taxon>
        <taxon>Glycomyces</taxon>
    </lineage>
</organism>
<keyword evidence="2" id="KW-0238">DNA-binding</keyword>
<dbReference type="InterPro" id="IPR018060">
    <property type="entry name" value="HTH_AraC"/>
</dbReference>
<evidence type="ECO:0000256" key="1">
    <source>
        <dbReference type="ARBA" id="ARBA00023015"/>
    </source>
</evidence>
<dbReference type="Proteomes" id="UP001146067">
    <property type="component" value="Unassembled WGS sequence"/>
</dbReference>
<keyword evidence="6" id="KW-1185">Reference proteome</keyword>
<evidence type="ECO:0000313" key="6">
    <source>
        <dbReference type="Proteomes" id="UP001146067"/>
    </source>
</evidence>
<evidence type="ECO:0000256" key="3">
    <source>
        <dbReference type="ARBA" id="ARBA00023163"/>
    </source>
</evidence>
<dbReference type="EMBL" id="JAPZVP010000005">
    <property type="protein sequence ID" value="MDA1359703.1"/>
    <property type="molecule type" value="Genomic_DNA"/>
</dbReference>
<gene>
    <name evidence="5" type="ORF">O1R50_08720</name>
</gene>
<dbReference type="GO" id="GO:0003700">
    <property type="term" value="F:DNA-binding transcription factor activity"/>
    <property type="evidence" value="ECO:0007669"/>
    <property type="project" value="InterPro"/>
</dbReference>
<dbReference type="SMART" id="SM00342">
    <property type="entry name" value="HTH_ARAC"/>
    <property type="match status" value="1"/>
</dbReference>
<reference evidence="5" key="1">
    <citation type="submission" date="2022-12" db="EMBL/GenBank/DDBJ databases">
        <title>Gycomyces niveus sp.nov.,a novel actinomycete isolated from soil in Shouguan.</title>
        <authorList>
            <person name="Yang X."/>
        </authorList>
    </citation>
    <scope>NUCLEOTIDE SEQUENCE</scope>
    <source>
        <strain evidence="5">NEAU-A15</strain>
    </source>
</reference>
<comment type="caution">
    <text evidence="5">The sequence shown here is derived from an EMBL/GenBank/DDBJ whole genome shotgun (WGS) entry which is preliminary data.</text>
</comment>
<dbReference type="AlphaFoldDB" id="A0A9X3P6G6"/>
<dbReference type="PROSITE" id="PS01124">
    <property type="entry name" value="HTH_ARAC_FAMILY_2"/>
    <property type="match status" value="1"/>
</dbReference>
<keyword evidence="3" id="KW-0804">Transcription</keyword>
<protein>
    <submittedName>
        <fullName evidence="5">Helix-turn-helix domain-containing protein</fullName>
    </submittedName>
</protein>
<sequence length="278" mass="30869">MNGATASDKGLLRPQEAVQYIDLRRYRETGLLGQFVERYWSVRWDLPEGTSYESVVIPHPCVNLSFMPVIGAELHGPGIAVSRHHLTGRGRVFGVKFRPGGFTAYSGVEGAALADWSAGAATVFGREVDELNSIVMSGSDIDAIQMVSRFLTDRVPERPDPRYGRVLAVVRAMLEDRSITRVDQVAARFAMSPKTLQRLFQDYLGLGPKTLIQRYRLHDAADRLAEDPESDLARLAAELGWSDHAHFTHDFKNLIGFPPSEYAAQCATAGRELVLARR</sequence>
<dbReference type="SUPFAM" id="SSF46689">
    <property type="entry name" value="Homeodomain-like"/>
    <property type="match status" value="1"/>
</dbReference>
<dbReference type="Pfam" id="PF12833">
    <property type="entry name" value="HTH_18"/>
    <property type="match status" value="1"/>
</dbReference>
<dbReference type="Gene3D" id="1.10.10.60">
    <property type="entry name" value="Homeodomain-like"/>
    <property type="match status" value="1"/>
</dbReference>
<proteinExistence type="predicted"/>
<evidence type="ECO:0000313" key="5">
    <source>
        <dbReference type="EMBL" id="MDA1359703.1"/>
    </source>
</evidence>
<feature type="domain" description="HTH araC/xylS-type" evidence="4">
    <location>
        <begin position="164"/>
        <end position="265"/>
    </location>
</feature>
<dbReference type="Pfam" id="PF20240">
    <property type="entry name" value="DUF6597"/>
    <property type="match status" value="1"/>
</dbReference>
<evidence type="ECO:0000256" key="2">
    <source>
        <dbReference type="ARBA" id="ARBA00023125"/>
    </source>
</evidence>
<dbReference type="InterPro" id="IPR046532">
    <property type="entry name" value="DUF6597"/>
</dbReference>
<dbReference type="GO" id="GO:0043565">
    <property type="term" value="F:sequence-specific DNA binding"/>
    <property type="evidence" value="ECO:0007669"/>
    <property type="project" value="InterPro"/>
</dbReference>